<evidence type="ECO:0000313" key="3">
    <source>
        <dbReference type="Proteomes" id="UP000521943"/>
    </source>
</evidence>
<feature type="region of interest" description="Disordered" evidence="1">
    <location>
        <begin position="323"/>
        <end position="566"/>
    </location>
</feature>
<dbReference type="EMBL" id="JACGCI010000006">
    <property type="protein sequence ID" value="KAF6762924.1"/>
    <property type="molecule type" value="Genomic_DNA"/>
</dbReference>
<protein>
    <submittedName>
        <fullName evidence="2">Uncharacterized protein</fullName>
    </submittedName>
</protein>
<keyword evidence="3" id="KW-1185">Reference proteome</keyword>
<feature type="compositionally biased region" description="Low complexity" evidence="1">
    <location>
        <begin position="329"/>
        <end position="350"/>
    </location>
</feature>
<feature type="compositionally biased region" description="Polar residues" evidence="1">
    <location>
        <begin position="376"/>
        <end position="386"/>
    </location>
</feature>
<evidence type="ECO:0000313" key="2">
    <source>
        <dbReference type="EMBL" id="KAF6762924.1"/>
    </source>
</evidence>
<sequence>MPNKRPSETVVLSPPEVAALVSPPEVAIQSPPEVAASRIPRQSHSTFPRSAQPSTHPPIFPASHARQSIPNQAPYYTSFTPHPSTAYHYQPLFTARPSDVSLPAPNHISSNGYAPNHISNGYPDQYTSYNWPYSYPHANHVVPPPLANDAGWESTPPTNHVVSNAPTSHLGRSSATINNLPTQPFGLQPQYPRSTQSHAQSFHNFHSVPYPYPNNSPSNYYEYRPDPYISSSYGHYPPQPILPTPSYPWVTPPPPAARTTQPATFVQTTSSTLRPPAAPVTQPAKPVETTPKPIPQPPSITVHQAWVLLEEIDRLSAENEELRKRLQRATATPTALANPPSSMTPPTSTLLPPPQMFNFESSSLPPYKNPPLASAVPSTATSTQAALANPPSSTKPPTLPPPAAFPHPIPPFISSRMCGYAPPYDDSDSDSGSSYPSKRSPTTDNRDDETVGCISTQPSFDFYRTHDPDNNYGYNDYDDDGDGETGTTDDEHHEDNSRTTSPGPWDHEGYETAGERDCTEYSSYDDSDGHQSEGADHSDDNPGNNCDGNADYESDNHSFEESDPYS</sequence>
<reference evidence="2 3" key="1">
    <citation type="submission" date="2020-07" db="EMBL/GenBank/DDBJ databases">
        <title>Comparative genomics of pyrophilous fungi reveals a link between fire events and developmental genes.</title>
        <authorList>
            <consortium name="DOE Joint Genome Institute"/>
            <person name="Steindorff A.S."/>
            <person name="Carver A."/>
            <person name="Calhoun S."/>
            <person name="Stillman K."/>
            <person name="Liu H."/>
            <person name="Lipzen A."/>
            <person name="Pangilinan J."/>
            <person name="Labutti K."/>
            <person name="Bruns T.D."/>
            <person name="Grigoriev I.V."/>
        </authorList>
    </citation>
    <scope>NUCLEOTIDE SEQUENCE [LARGE SCALE GENOMIC DNA]</scope>
    <source>
        <strain evidence="2 3">CBS 144469</strain>
    </source>
</reference>
<feature type="compositionally biased region" description="Low complexity" evidence="1">
    <location>
        <begin position="430"/>
        <end position="440"/>
    </location>
</feature>
<organism evidence="2 3">
    <name type="scientific">Ephemerocybe angulata</name>
    <dbReference type="NCBI Taxonomy" id="980116"/>
    <lineage>
        <taxon>Eukaryota</taxon>
        <taxon>Fungi</taxon>
        <taxon>Dikarya</taxon>
        <taxon>Basidiomycota</taxon>
        <taxon>Agaricomycotina</taxon>
        <taxon>Agaricomycetes</taxon>
        <taxon>Agaricomycetidae</taxon>
        <taxon>Agaricales</taxon>
        <taxon>Agaricineae</taxon>
        <taxon>Psathyrellaceae</taxon>
        <taxon>Ephemerocybe</taxon>
    </lineage>
</organism>
<feature type="region of interest" description="Disordered" evidence="1">
    <location>
        <begin position="148"/>
        <end position="199"/>
    </location>
</feature>
<comment type="caution">
    <text evidence="2">The sequence shown here is derived from an EMBL/GenBank/DDBJ whole genome shotgun (WGS) entry which is preliminary data.</text>
</comment>
<feature type="compositionally biased region" description="Basic and acidic residues" evidence="1">
    <location>
        <begin position="527"/>
        <end position="540"/>
    </location>
</feature>
<name>A0A8H6ID77_9AGAR</name>
<feature type="compositionally biased region" description="Pro residues" evidence="1">
    <location>
        <begin position="393"/>
        <end position="411"/>
    </location>
</feature>
<dbReference type="Proteomes" id="UP000521943">
    <property type="component" value="Unassembled WGS sequence"/>
</dbReference>
<feature type="compositionally biased region" description="Polar residues" evidence="1">
    <location>
        <begin position="155"/>
        <end position="182"/>
    </location>
</feature>
<gene>
    <name evidence="2" type="ORF">DFP72DRAFT_1060119</name>
</gene>
<feature type="region of interest" description="Disordered" evidence="1">
    <location>
        <begin position="270"/>
        <end position="298"/>
    </location>
</feature>
<evidence type="ECO:0000256" key="1">
    <source>
        <dbReference type="SAM" id="MobiDB-lite"/>
    </source>
</evidence>
<proteinExistence type="predicted"/>
<accession>A0A8H6ID77</accession>
<dbReference type="AlphaFoldDB" id="A0A8H6ID77"/>
<dbReference type="OrthoDB" id="10587413at2759"/>
<feature type="compositionally biased region" description="Basic and acidic residues" evidence="1">
    <location>
        <begin position="505"/>
        <end position="519"/>
    </location>
</feature>